<dbReference type="Proteomes" id="UP000038045">
    <property type="component" value="Unplaced"/>
</dbReference>
<reference evidence="3" key="1">
    <citation type="submission" date="2017-02" db="UniProtKB">
        <authorList>
            <consortium name="WormBaseParasite"/>
        </authorList>
    </citation>
    <scope>IDENTIFICATION</scope>
</reference>
<accession>A0A0N4ZED1</accession>
<feature type="compositionally biased region" description="Acidic residues" evidence="1">
    <location>
        <begin position="48"/>
        <end position="62"/>
    </location>
</feature>
<evidence type="ECO:0000313" key="2">
    <source>
        <dbReference type="Proteomes" id="UP000038045"/>
    </source>
</evidence>
<proteinExistence type="predicted"/>
<sequence length="221" mass="25634">MNSISIKLSKPSLDELDRLIKVFAKEDDFENEVNYDSDDSLFSIESSIDDESELSSESELSDDFSPSPNYKSGRKVIPRSTLNNVVKVSNRSKKYRLKPFDKTAYALINKICSGSMKKEYTALEEKKRKAIQKDLYKGTFRFICDNYETSGKIKKLPYDSGKYLIAIYKEFETNVLANQSVYKFKQLVVQFRLAMAEKFKCTYDALGPRTFYNNREKINRL</sequence>
<dbReference type="AlphaFoldDB" id="A0A0N4ZED1"/>
<organism evidence="2 3">
    <name type="scientific">Parastrongyloides trichosuri</name>
    <name type="common">Possum-specific nematode worm</name>
    <dbReference type="NCBI Taxonomy" id="131310"/>
    <lineage>
        <taxon>Eukaryota</taxon>
        <taxon>Metazoa</taxon>
        <taxon>Ecdysozoa</taxon>
        <taxon>Nematoda</taxon>
        <taxon>Chromadorea</taxon>
        <taxon>Rhabditida</taxon>
        <taxon>Tylenchina</taxon>
        <taxon>Panagrolaimomorpha</taxon>
        <taxon>Strongyloidoidea</taxon>
        <taxon>Strongyloididae</taxon>
        <taxon>Parastrongyloides</taxon>
    </lineage>
</organism>
<protein>
    <submittedName>
        <fullName evidence="3">Transcription factor</fullName>
    </submittedName>
</protein>
<feature type="region of interest" description="Disordered" evidence="1">
    <location>
        <begin position="48"/>
        <end position="71"/>
    </location>
</feature>
<evidence type="ECO:0000313" key="3">
    <source>
        <dbReference type="WBParaSite" id="PTRK_0000600800.1"/>
    </source>
</evidence>
<name>A0A0N4ZED1_PARTI</name>
<evidence type="ECO:0000256" key="1">
    <source>
        <dbReference type="SAM" id="MobiDB-lite"/>
    </source>
</evidence>
<dbReference type="WBParaSite" id="PTRK_0000600800.1">
    <property type="protein sequence ID" value="PTRK_0000600800.1"/>
    <property type="gene ID" value="PTRK_0000600800"/>
</dbReference>
<keyword evidence="2" id="KW-1185">Reference proteome</keyword>